<dbReference type="GO" id="GO:0006351">
    <property type="term" value="P:DNA-templated transcription"/>
    <property type="evidence" value="ECO:0007669"/>
    <property type="project" value="UniProtKB-UniRule"/>
</dbReference>
<keyword evidence="12" id="KW-1185">Reference proteome</keyword>
<evidence type="ECO:0000256" key="2">
    <source>
        <dbReference type="ARBA" id="ARBA00012418"/>
    </source>
</evidence>
<comment type="catalytic activity">
    <reaction evidence="9 10">
        <text>RNA(n) + a ribonucleoside 5'-triphosphate = RNA(n+1) + diphosphate</text>
        <dbReference type="Rhea" id="RHEA:21248"/>
        <dbReference type="Rhea" id="RHEA-COMP:14527"/>
        <dbReference type="Rhea" id="RHEA-COMP:17342"/>
        <dbReference type="ChEBI" id="CHEBI:33019"/>
        <dbReference type="ChEBI" id="CHEBI:61557"/>
        <dbReference type="ChEBI" id="CHEBI:140395"/>
        <dbReference type="EC" id="2.7.7.6"/>
    </reaction>
</comment>
<evidence type="ECO:0000256" key="1">
    <source>
        <dbReference type="ARBA" id="ARBA00006711"/>
    </source>
</evidence>
<evidence type="ECO:0000256" key="8">
    <source>
        <dbReference type="ARBA" id="ARBA00029924"/>
    </source>
</evidence>
<evidence type="ECO:0000256" key="3">
    <source>
        <dbReference type="ARBA" id="ARBA00013725"/>
    </source>
</evidence>
<dbReference type="GO" id="GO:0000428">
    <property type="term" value="C:DNA-directed RNA polymerase complex"/>
    <property type="evidence" value="ECO:0007669"/>
    <property type="project" value="UniProtKB-KW"/>
</dbReference>
<dbReference type="HAMAP" id="MF_00366">
    <property type="entry name" value="RNApol_bact_RpoZ"/>
    <property type="match status" value="1"/>
</dbReference>
<comment type="subunit">
    <text evidence="10">The RNAP catalytic core consists of 2 alpha, 1 beta, 1 beta' and 1 omega subunit. When a sigma factor is associated with the core the holoenzyme is formed, which can initiate transcription.</text>
</comment>
<comment type="function">
    <text evidence="10">Promotes RNA polymerase assembly. Latches the N- and C-terminal regions of the beta' subunit thereby facilitating its interaction with the beta and alpha subunits.</text>
</comment>
<evidence type="ECO:0000256" key="10">
    <source>
        <dbReference type="HAMAP-Rule" id="MF_00366"/>
    </source>
</evidence>
<evidence type="ECO:0000256" key="6">
    <source>
        <dbReference type="ARBA" id="ARBA00022695"/>
    </source>
</evidence>
<keyword evidence="4 10" id="KW-0240">DNA-directed RNA polymerase</keyword>
<keyword evidence="5 10" id="KW-0808">Transferase</keyword>
<accession>A0A369BD20</accession>
<dbReference type="SMART" id="SM01409">
    <property type="entry name" value="RNA_pol_Rpb6"/>
    <property type="match status" value="1"/>
</dbReference>
<name>A0A369BD20_9FIRM</name>
<dbReference type="EMBL" id="QPJT01000003">
    <property type="protein sequence ID" value="RCX19462.1"/>
    <property type="molecule type" value="Genomic_DNA"/>
</dbReference>
<gene>
    <name evidence="10" type="primary">rpoZ</name>
    <name evidence="11" type="ORF">DFR58_103209</name>
</gene>
<dbReference type="InterPro" id="IPR036161">
    <property type="entry name" value="RPB6/omega-like_sf"/>
</dbReference>
<keyword evidence="6 10" id="KW-0548">Nucleotidyltransferase</keyword>
<evidence type="ECO:0000313" key="12">
    <source>
        <dbReference type="Proteomes" id="UP000253034"/>
    </source>
</evidence>
<evidence type="ECO:0000256" key="4">
    <source>
        <dbReference type="ARBA" id="ARBA00022478"/>
    </source>
</evidence>
<dbReference type="GO" id="GO:0003677">
    <property type="term" value="F:DNA binding"/>
    <property type="evidence" value="ECO:0007669"/>
    <property type="project" value="UniProtKB-UniRule"/>
</dbReference>
<reference evidence="11 12" key="1">
    <citation type="submission" date="2018-07" db="EMBL/GenBank/DDBJ databases">
        <title>Genomic Encyclopedia of Type Strains, Phase IV (KMG-IV): sequencing the most valuable type-strain genomes for metagenomic binning, comparative biology and taxonomic classification.</title>
        <authorList>
            <person name="Goeker M."/>
        </authorList>
    </citation>
    <scope>NUCLEOTIDE SEQUENCE [LARGE SCALE GENOMIC DNA]</scope>
    <source>
        <strain evidence="11 12">DSM 27016</strain>
    </source>
</reference>
<dbReference type="RefSeq" id="WP_114296516.1">
    <property type="nucleotide sequence ID" value="NZ_QPJT01000003.1"/>
</dbReference>
<keyword evidence="7 10" id="KW-0804">Transcription</keyword>
<dbReference type="EC" id="2.7.7.6" evidence="2 10"/>
<protein>
    <recommendedName>
        <fullName evidence="3 10">DNA-directed RNA polymerase subunit omega</fullName>
        <shortName evidence="10">RNAP omega subunit</shortName>
        <ecNumber evidence="2 10">2.7.7.6</ecNumber>
    </recommendedName>
    <alternativeName>
        <fullName evidence="10">RNA polymerase omega subunit</fullName>
    </alternativeName>
    <alternativeName>
        <fullName evidence="8 10">Transcriptase subunit omega</fullName>
    </alternativeName>
</protein>
<dbReference type="NCBIfam" id="TIGR00690">
    <property type="entry name" value="rpoZ"/>
    <property type="match status" value="1"/>
</dbReference>
<organism evidence="11 12">
    <name type="scientific">Anaerobacterium chartisolvens</name>
    <dbReference type="NCBI Taxonomy" id="1297424"/>
    <lineage>
        <taxon>Bacteria</taxon>
        <taxon>Bacillati</taxon>
        <taxon>Bacillota</taxon>
        <taxon>Clostridia</taxon>
        <taxon>Eubacteriales</taxon>
        <taxon>Oscillospiraceae</taxon>
        <taxon>Anaerobacterium</taxon>
    </lineage>
</organism>
<evidence type="ECO:0000256" key="5">
    <source>
        <dbReference type="ARBA" id="ARBA00022679"/>
    </source>
</evidence>
<evidence type="ECO:0000256" key="7">
    <source>
        <dbReference type="ARBA" id="ARBA00023163"/>
    </source>
</evidence>
<sequence>MINPPISELMKKVDSRYTLCVVVGKRARQLLDGAYSLAKCDSEKPVAIAANEVNEGKLIYVRTKSGLK</sequence>
<dbReference type="InterPro" id="IPR003716">
    <property type="entry name" value="DNA-dir_RNA_pol_omega"/>
</dbReference>
<comment type="caution">
    <text evidence="11">The sequence shown here is derived from an EMBL/GenBank/DDBJ whole genome shotgun (WGS) entry which is preliminary data.</text>
</comment>
<evidence type="ECO:0000313" key="11">
    <source>
        <dbReference type="EMBL" id="RCX19462.1"/>
    </source>
</evidence>
<comment type="similarity">
    <text evidence="1 10">Belongs to the RNA polymerase subunit omega family.</text>
</comment>
<dbReference type="PANTHER" id="PTHR34476:SF1">
    <property type="entry name" value="DNA-DIRECTED RNA POLYMERASE SUBUNIT OMEGA"/>
    <property type="match status" value="1"/>
</dbReference>
<dbReference type="GO" id="GO:0003899">
    <property type="term" value="F:DNA-directed RNA polymerase activity"/>
    <property type="evidence" value="ECO:0007669"/>
    <property type="project" value="UniProtKB-UniRule"/>
</dbReference>
<dbReference type="Pfam" id="PF01192">
    <property type="entry name" value="RNA_pol_Rpb6"/>
    <property type="match status" value="1"/>
</dbReference>
<evidence type="ECO:0000256" key="9">
    <source>
        <dbReference type="ARBA" id="ARBA00048552"/>
    </source>
</evidence>
<dbReference type="OrthoDB" id="9815459at2"/>
<dbReference type="Gene3D" id="3.90.940.10">
    <property type="match status" value="1"/>
</dbReference>
<dbReference type="Proteomes" id="UP000253034">
    <property type="component" value="Unassembled WGS sequence"/>
</dbReference>
<dbReference type="PANTHER" id="PTHR34476">
    <property type="entry name" value="DNA-DIRECTED RNA POLYMERASE SUBUNIT OMEGA"/>
    <property type="match status" value="1"/>
</dbReference>
<dbReference type="AlphaFoldDB" id="A0A369BD20"/>
<dbReference type="InterPro" id="IPR006110">
    <property type="entry name" value="Pol_omega/Rpo6/RPB6"/>
</dbReference>
<proteinExistence type="inferred from homology"/>
<dbReference type="SUPFAM" id="SSF63562">
    <property type="entry name" value="RPB6/omega subunit-like"/>
    <property type="match status" value="1"/>
</dbReference>